<accession>A0ABR5K1U4</accession>
<keyword evidence="3" id="KW-1185">Reference proteome</keyword>
<dbReference type="RefSeq" id="WP_053583736.1">
    <property type="nucleotide sequence ID" value="NZ_LGRV01000003.1"/>
</dbReference>
<protein>
    <recommendedName>
        <fullName evidence="4">Lipoprotein</fullName>
    </recommendedName>
</protein>
<feature type="transmembrane region" description="Helical" evidence="1">
    <location>
        <begin position="33"/>
        <end position="49"/>
    </location>
</feature>
<comment type="caution">
    <text evidence="2">The sequence shown here is derived from an EMBL/GenBank/DDBJ whole genome shotgun (WGS) entry which is preliminary data.</text>
</comment>
<proteinExistence type="predicted"/>
<reference evidence="3" key="1">
    <citation type="submission" date="2015-07" db="EMBL/GenBank/DDBJ databases">
        <title>Fjat-14205 dsm 2895.</title>
        <authorList>
            <person name="Liu B."/>
            <person name="Wang J."/>
            <person name="Zhu Y."/>
            <person name="Liu G."/>
            <person name="Chen Q."/>
            <person name="Chen Z."/>
            <person name="Lan J."/>
            <person name="Che J."/>
            <person name="Ge C."/>
            <person name="Shi H."/>
            <person name="Pan Z."/>
            <person name="Liu X."/>
        </authorList>
    </citation>
    <scope>NUCLEOTIDE SEQUENCE [LARGE SCALE GENOMIC DNA]</scope>
    <source>
        <strain evidence="3">DSM 25560</strain>
    </source>
</reference>
<dbReference type="EMBL" id="LGRV01000003">
    <property type="protein sequence ID" value="KOS68883.1"/>
    <property type="molecule type" value="Genomic_DNA"/>
</dbReference>
<gene>
    <name evidence="2" type="ORF">AEA09_10240</name>
</gene>
<name>A0ABR5K1U4_9BACI</name>
<evidence type="ECO:0000313" key="3">
    <source>
        <dbReference type="Proteomes" id="UP000050668"/>
    </source>
</evidence>
<evidence type="ECO:0000313" key="2">
    <source>
        <dbReference type="EMBL" id="KOS68883.1"/>
    </source>
</evidence>
<keyword evidence="1" id="KW-0472">Membrane</keyword>
<dbReference type="Proteomes" id="UP000050668">
    <property type="component" value="Unassembled WGS sequence"/>
</dbReference>
<keyword evidence="1" id="KW-1133">Transmembrane helix</keyword>
<evidence type="ECO:0008006" key="4">
    <source>
        <dbReference type="Google" id="ProtNLM"/>
    </source>
</evidence>
<sequence>MLKKNIKFILAFFILSIGWQFFFQDGIRWGETVAVSILMFLFSMFYDWANIPYKWKGKQ</sequence>
<evidence type="ECO:0000256" key="1">
    <source>
        <dbReference type="SAM" id="Phobius"/>
    </source>
</evidence>
<keyword evidence="1" id="KW-0812">Transmembrane</keyword>
<organism evidence="2 3">
    <name type="scientific">Lysinibacillus contaminans</name>
    <dbReference type="NCBI Taxonomy" id="1293441"/>
    <lineage>
        <taxon>Bacteria</taxon>
        <taxon>Bacillati</taxon>
        <taxon>Bacillota</taxon>
        <taxon>Bacilli</taxon>
        <taxon>Bacillales</taxon>
        <taxon>Bacillaceae</taxon>
        <taxon>Lysinibacillus</taxon>
    </lineage>
</organism>